<feature type="compositionally biased region" description="Polar residues" evidence="1">
    <location>
        <begin position="124"/>
        <end position="136"/>
    </location>
</feature>
<dbReference type="RefSeq" id="WP_093924906.1">
    <property type="nucleotide sequence ID" value="NZ_FOMW01000013.1"/>
</dbReference>
<sequence length="145" mass="15703">MTPNSLPFPSRDVLKSQAKRLRSDLAARGQILSHAQALETIAHQWGARDWNTLSAQAGQSASGWHPGQRVTGRYLGHSFAGAVKAARQASSGFWTLTVRFDEPVDVVTSPLFSSLRRQVDTTINAEGVSPNKTSDGQPHMVLKPA</sequence>
<dbReference type="AlphaFoldDB" id="A0A1I2EP03"/>
<feature type="domain" description="Glyoxalase-related protein" evidence="2">
    <location>
        <begin position="7"/>
        <end position="143"/>
    </location>
</feature>
<keyword evidence="4" id="KW-1185">Reference proteome</keyword>
<evidence type="ECO:0000313" key="3">
    <source>
        <dbReference type="EMBL" id="SFE94824.1"/>
    </source>
</evidence>
<accession>A0A1I2EP03</accession>
<dbReference type="InterPro" id="IPR045517">
    <property type="entry name" value="Glyoxalase_8"/>
</dbReference>
<dbReference type="Pfam" id="PF20066">
    <property type="entry name" value="Glyoxalase_8"/>
    <property type="match status" value="1"/>
</dbReference>
<feature type="region of interest" description="Disordered" evidence="1">
    <location>
        <begin position="124"/>
        <end position="145"/>
    </location>
</feature>
<protein>
    <recommendedName>
        <fullName evidence="2">Glyoxalase-related protein domain-containing protein</fullName>
    </recommendedName>
</protein>
<gene>
    <name evidence="3" type="ORF">SAMN04488523_11311</name>
</gene>
<reference evidence="3 4" key="1">
    <citation type="submission" date="2016-10" db="EMBL/GenBank/DDBJ databases">
        <authorList>
            <person name="de Groot N.N."/>
        </authorList>
    </citation>
    <scope>NUCLEOTIDE SEQUENCE [LARGE SCALE GENOMIC DNA]</scope>
    <source>
        <strain evidence="3 4">DSM 11443</strain>
    </source>
</reference>
<evidence type="ECO:0000259" key="2">
    <source>
        <dbReference type="Pfam" id="PF20066"/>
    </source>
</evidence>
<evidence type="ECO:0000256" key="1">
    <source>
        <dbReference type="SAM" id="MobiDB-lite"/>
    </source>
</evidence>
<evidence type="ECO:0000313" key="4">
    <source>
        <dbReference type="Proteomes" id="UP000198977"/>
    </source>
</evidence>
<dbReference type="STRING" id="74348.SAMN04488523_11311"/>
<dbReference type="EMBL" id="FOMW01000013">
    <property type="protein sequence ID" value="SFE94824.1"/>
    <property type="molecule type" value="Genomic_DNA"/>
</dbReference>
<proteinExistence type="predicted"/>
<dbReference type="Proteomes" id="UP000198977">
    <property type="component" value="Unassembled WGS sequence"/>
</dbReference>
<dbReference type="OrthoDB" id="7350221at2"/>
<name>A0A1I2EP03_9RHOB</name>
<organism evidence="3 4">
    <name type="scientific">Sulfitobacter brevis</name>
    <dbReference type="NCBI Taxonomy" id="74348"/>
    <lineage>
        <taxon>Bacteria</taxon>
        <taxon>Pseudomonadati</taxon>
        <taxon>Pseudomonadota</taxon>
        <taxon>Alphaproteobacteria</taxon>
        <taxon>Rhodobacterales</taxon>
        <taxon>Roseobacteraceae</taxon>
        <taxon>Sulfitobacter</taxon>
    </lineage>
</organism>